<evidence type="ECO:0000313" key="3">
    <source>
        <dbReference type="Proteomes" id="UP000309038"/>
    </source>
</evidence>
<dbReference type="AlphaFoldDB" id="A0A4V3XAL3"/>
<evidence type="ECO:0000313" key="2">
    <source>
        <dbReference type="EMBL" id="THG98622.1"/>
    </source>
</evidence>
<keyword evidence="3" id="KW-1185">Reference proteome</keyword>
<name>A0A4V3XAL3_9APHY</name>
<comment type="caution">
    <text evidence="2">The sequence shown here is derived from an EMBL/GenBank/DDBJ whole genome shotgun (WGS) entry which is preliminary data.</text>
</comment>
<organism evidence="2 3">
    <name type="scientific">Hermanssonia centrifuga</name>
    <dbReference type="NCBI Taxonomy" id="98765"/>
    <lineage>
        <taxon>Eukaryota</taxon>
        <taxon>Fungi</taxon>
        <taxon>Dikarya</taxon>
        <taxon>Basidiomycota</taxon>
        <taxon>Agaricomycotina</taxon>
        <taxon>Agaricomycetes</taxon>
        <taxon>Polyporales</taxon>
        <taxon>Meruliaceae</taxon>
        <taxon>Hermanssonia</taxon>
    </lineage>
</organism>
<proteinExistence type="predicted"/>
<accession>A0A4V3XAL3</accession>
<dbReference type="Proteomes" id="UP000309038">
    <property type="component" value="Unassembled WGS sequence"/>
</dbReference>
<protein>
    <submittedName>
        <fullName evidence="2">Uncharacterized protein</fullName>
    </submittedName>
</protein>
<gene>
    <name evidence="2" type="ORF">EW026_g3572</name>
</gene>
<feature type="region of interest" description="Disordered" evidence="1">
    <location>
        <begin position="342"/>
        <end position="393"/>
    </location>
</feature>
<dbReference type="InterPro" id="IPR041078">
    <property type="entry name" value="Plavaka"/>
</dbReference>
<dbReference type="Pfam" id="PF18759">
    <property type="entry name" value="Plavaka"/>
    <property type="match status" value="1"/>
</dbReference>
<evidence type="ECO:0000256" key="1">
    <source>
        <dbReference type="SAM" id="MobiDB-lite"/>
    </source>
</evidence>
<dbReference type="EMBL" id="SGPJ01000110">
    <property type="protein sequence ID" value="THG98622.1"/>
    <property type="molecule type" value="Genomic_DNA"/>
</dbReference>
<reference evidence="2 3" key="1">
    <citation type="submission" date="2019-02" db="EMBL/GenBank/DDBJ databases">
        <title>Genome sequencing of the rare red list fungi Phlebia centrifuga.</title>
        <authorList>
            <person name="Buettner E."/>
            <person name="Kellner H."/>
        </authorList>
    </citation>
    <scope>NUCLEOTIDE SEQUENCE [LARGE SCALE GENOMIC DNA]</scope>
    <source>
        <strain evidence="2 3">DSM 108282</strain>
    </source>
</reference>
<sequence length="418" mass="46701">MRSLKPGMTTKQLVRCPDGHYRYMLYCLGPYIADYPEQALLTGIVSGWCPKCMACKKDLDEGTHGRRTRELTDTYIQAYDPSTLRTKYGIHADIVPFTNDFPRADIHELIAPDLLHQIIKGTFKDHLVTWVGEYLIKTHGEVSGNAILDDIDRRIAAAPPFPGLRRFPEGRRFKQWTGDDSKALMKVYLSAIAGHVPDEMVQAIAAFLEFCYLVRRPVINQETLRKIEDALSRFHMHRKIFETTGVRTSFSLPRQHSLKHYIWAIQQFGAPNGLCTSITESRHITAVKEPWRRSNRHGALGQMLTINQRLHKLGAARADFEECGMLKGNVLSVTMKALLQAHGESDQEPEDPENNDGSAEVPALTVPTDVGSSAVQDIGEQVSLPPDDDGSMVNGKQVVGFVDLALTPLQATSVDLVE</sequence>